<sequence length="128" mass="13927">MTTTYVLDGSRISTLDDFRAGVGEAVNGPGGYFGRNPDSFADCLRGGFGTPYEDGFVIEWRDHGPSRHALGHPETARHLEGVLARCHPANRPRVAEQPAEARAGRGPTLFDVLTEIIEDRAPGSLRLR</sequence>
<dbReference type="PATRIC" id="fig|66430.4.peg.966"/>
<dbReference type="RefSeq" id="WP_048479395.1">
    <property type="nucleotide sequence ID" value="NZ_JBIRUD010000004.1"/>
</dbReference>
<evidence type="ECO:0000256" key="1">
    <source>
        <dbReference type="ARBA" id="ARBA00006845"/>
    </source>
</evidence>
<dbReference type="EMBL" id="LFML01000122">
    <property type="protein sequence ID" value="KMO94847.1"/>
    <property type="molecule type" value="Genomic_DNA"/>
</dbReference>
<name>A0A0J6XKS1_9ACTN</name>
<comment type="similarity">
    <text evidence="1">Belongs to the barstar family.</text>
</comment>
<dbReference type="Pfam" id="PF01337">
    <property type="entry name" value="Barstar"/>
    <property type="match status" value="1"/>
</dbReference>
<reference evidence="3 4" key="1">
    <citation type="submission" date="2015-06" db="EMBL/GenBank/DDBJ databases">
        <title>Recapitulation of the evolution of biosynthetic gene clusters reveals hidden chemical diversity on bacterial genomes.</title>
        <authorList>
            <person name="Cruz-Morales P."/>
            <person name="Martinez-Guerrero C."/>
            <person name="Morales-Escalante M.A."/>
            <person name="Yanez-Guerra L.A."/>
            <person name="Kopp J.F."/>
            <person name="Feldmann J."/>
            <person name="Ramos-Aboites H.E."/>
            <person name="Barona-Gomez F."/>
        </authorList>
    </citation>
    <scope>NUCLEOTIDE SEQUENCE [LARGE SCALE GENOMIC DNA]</scope>
    <source>
        <strain evidence="3 4">ATCC 31245</strain>
    </source>
</reference>
<proteinExistence type="inferred from homology"/>
<dbReference type="SUPFAM" id="SSF52038">
    <property type="entry name" value="Barstar-related"/>
    <property type="match status" value="1"/>
</dbReference>
<organism evidence="3 4">
    <name type="scientific">Streptomyces roseus</name>
    <dbReference type="NCBI Taxonomy" id="66430"/>
    <lineage>
        <taxon>Bacteria</taxon>
        <taxon>Bacillati</taxon>
        <taxon>Actinomycetota</taxon>
        <taxon>Actinomycetes</taxon>
        <taxon>Kitasatosporales</taxon>
        <taxon>Streptomycetaceae</taxon>
        <taxon>Streptomyces</taxon>
    </lineage>
</organism>
<dbReference type="Gene3D" id="3.30.370.10">
    <property type="entry name" value="Barstar-like"/>
    <property type="match status" value="1"/>
</dbReference>
<dbReference type="OrthoDB" id="8859549at2"/>
<feature type="domain" description="Barstar (barnase inhibitor)" evidence="2">
    <location>
        <begin position="4"/>
        <end position="86"/>
    </location>
</feature>
<dbReference type="AlphaFoldDB" id="A0A0J6XKS1"/>
<accession>A0A0J6XKS1</accession>
<dbReference type="Proteomes" id="UP000035932">
    <property type="component" value="Unassembled WGS sequence"/>
</dbReference>
<evidence type="ECO:0000259" key="2">
    <source>
        <dbReference type="Pfam" id="PF01337"/>
    </source>
</evidence>
<keyword evidence="4" id="KW-1185">Reference proteome</keyword>
<dbReference type="InterPro" id="IPR000468">
    <property type="entry name" value="Barstar"/>
</dbReference>
<evidence type="ECO:0000313" key="4">
    <source>
        <dbReference type="Proteomes" id="UP000035932"/>
    </source>
</evidence>
<gene>
    <name evidence="3" type="ORF">ACS04_27075</name>
</gene>
<comment type="caution">
    <text evidence="3">The sequence shown here is derived from an EMBL/GenBank/DDBJ whole genome shotgun (WGS) entry which is preliminary data.</text>
</comment>
<dbReference type="STRING" id="66430.ACS04_27075"/>
<protein>
    <submittedName>
        <fullName evidence="3">Barnase inhibitor</fullName>
    </submittedName>
</protein>
<evidence type="ECO:0000313" key="3">
    <source>
        <dbReference type="EMBL" id="KMO94847.1"/>
    </source>
</evidence>
<dbReference type="InterPro" id="IPR035905">
    <property type="entry name" value="Barstar-like_sf"/>
</dbReference>